<keyword evidence="1" id="KW-0812">Transmembrane</keyword>
<gene>
    <name evidence="2" type="ORF">SEMRO_1261_G257021.1</name>
</gene>
<keyword evidence="1" id="KW-1133">Transmembrane helix</keyword>
<protein>
    <submittedName>
        <fullName evidence="2">Uncharacterized protein</fullName>
    </submittedName>
</protein>
<feature type="transmembrane region" description="Helical" evidence="1">
    <location>
        <begin position="15"/>
        <end position="34"/>
    </location>
</feature>
<keyword evidence="1" id="KW-0472">Membrane</keyword>
<accession>A0A9N8HR05</accession>
<evidence type="ECO:0000313" key="3">
    <source>
        <dbReference type="Proteomes" id="UP001153069"/>
    </source>
</evidence>
<organism evidence="2 3">
    <name type="scientific">Seminavis robusta</name>
    <dbReference type="NCBI Taxonomy" id="568900"/>
    <lineage>
        <taxon>Eukaryota</taxon>
        <taxon>Sar</taxon>
        <taxon>Stramenopiles</taxon>
        <taxon>Ochrophyta</taxon>
        <taxon>Bacillariophyta</taxon>
        <taxon>Bacillariophyceae</taxon>
        <taxon>Bacillariophycidae</taxon>
        <taxon>Naviculales</taxon>
        <taxon>Naviculaceae</taxon>
        <taxon>Seminavis</taxon>
    </lineage>
</organism>
<dbReference type="AlphaFoldDB" id="A0A9N8HR05"/>
<reference evidence="2" key="1">
    <citation type="submission" date="2020-06" db="EMBL/GenBank/DDBJ databases">
        <authorList>
            <consortium name="Plant Systems Biology data submission"/>
        </authorList>
    </citation>
    <scope>NUCLEOTIDE SEQUENCE</scope>
    <source>
        <strain evidence="2">D6</strain>
    </source>
</reference>
<comment type="caution">
    <text evidence="2">The sequence shown here is derived from an EMBL/GenBank/DDBJ whole genome shotgun (WGS) entry which is preliminary data.</text>
</comment>
<evidence type="ECO:0000256" key="1">
    <source>
        <dbReference type="SAM" id="Phobius"/>
    </source>
</evidence>
<name>A0A9N8HR05_9STRA</name>
<dbReference type="Proteomes" id="UP001153069">
    <property type="component" value="Unassembled WGS sequence"/>
</dbReference>
<sequence length="132" mass="15341">MLFRTKTVGWKSSRILVIHCVLTSVLTFTCRSVTRKLRSSSRRLPPIRRRRNTRNISPTTQSTRTSTRIGTFGSVRRVVHPITILATTPYPRWPSNSARSLESQILRSSRIMVFVPMESPRCIKLAFRWRLD</sequence>
<proteinExistence type="predicted"/>
<evidence type="ECO:0000313" key="2">
    <source>
        <dbReference type="EMBL" id="CAB9522027.1"/>
    </source>
</evidence>
<dbReference type="EMBL" id="CAICTM010001259">
    <property type="protein sequence ID" value="CAB9522027.1"/>
    <property type="molecule type" value="Genomic_DNA"/>
</dbReference>
<keyword evidence="3" id="KW-1185">Reference proteome</keyword>